<feature type="chain" id="PRO_5047266737" evidence="1">
    <location>
        <begin position="24"/>
        <end position="230"/>
    </location>
</feature>
<dbReference type="Pfam" id="PF10988">
    <property type="entry name" value="DUF2807"/>
    <property type="match status" value="1"/>
</dbReference>
<dbReference type="RefSeq" id="WP_379044392.1">
    <property type="nucleotide sequence ID" value="NZ_JBHSKW010000039.1"/>
</dbReference>
<keyword evidence="4" id="KW-1185">Reference proteome</keyword>
<sequence>MKKSKAILIFLSIIVFSVLSVHAQDNRTIKNFHGIANSGAFEVYVRMGDKESIEVEGSEEDLERIETIVQNGILRIRTKRNINNWNEAVNVVKIYITAIKLDALMQSGSGIISVEGDLNSANADIQVSGSGQIKVGLKTQSASITLSGSGNLVLDGKVGNLKITMSGSGDVNADKLIAETVKVKLAGNGVAYVYAESELEAAIVGPGEVKYLGNPNITTSKLGNGKVSKM</sequence>
<dbReference type="InterPro" id="IPR021255">
    <property type="entry name" value="DUF2807"/>
</dbReference>
<feature type="domain" description="Putative auto-transporter adhesin head GIN" evidence="2">
    <location>
        <begin position="31"/>
        <end position="215"/>
    </location>
</feature>
<protein>
    <submittedName>
        <fullName evidence="3">Head GIN domain-containing protein</fullName>
    </submittedName>
</protein>
<comment type="caution">
    <text evidence="3">The sequence shown here is derived from an EMBL/GenBank/DDBJ whole genome shotgun (WGS) entry which is preliminary data.</text>
</comment>
<evidence type="ECO:0000256" key="1">
    <source>
        <dbReference type="SAM" id="SignalP"/>
    </source>
</evidence>
<name>A0ABW5TWP9_9SPHI</name>
<reference evidence="4" key="1">
    <citation type="journal article" date="2019" name="Int. J. Syst. Evol. Microbiol.">
        <title>The Global Catalogue of Microorganisms (GCM) 10K type strain sequencing project: providing services to taxonomists for standard genome sequencing and annotation.</title>
        <authorList>
            <consortium name="The Broad Institute Genomics Platform"/>
            <consortium name="The Broad Institute Genome Sequencing Center for Infectious Disease"/>
            <person name="Wu L."/>
            <person name="Ma J."/>
        </authorList>
    </citation>
    <scope>NUCLEOTIDE SEQUENCE [LARGE SCALE GENOMIC DNA]</scope>
    <source>
        <strain evidence="4">KCTC 42456</strain>
    </source>
</reference>
<proteinExistence type="predicted"/>
<keyword evidence="1" id="KW-0732">Signal</keyword>
<dbReference type="Proteomes" id="UP001597546">
    <property type="component" value="Unassembled WGS sequence"/>
</dbReference>
<gene>
    <name evidence="3" type="ORF">ACFSSE_16760</name>
</gene>
<accession>A0ABW5TWP9</accession>
<dbReference type="PANTHER" id="PTHR39200:SF1">
    <property type="entry name" value="AUTO-TRANSPORTER ADHESIN HEAD GIN DOMAIN-CONTAINING PROTEIN-RELATED"/>
    <property type="match status" value="1"/>
</dbReference>
<dbReference type="PANTHER" id="PTHR39200">
    <property type="entry name" value="HYPOTHETICAL EXPORTED PROTEIN"/>
    <property type="match status" value="1"/>
</dbReference>
<feature type="signal peptide" evidence="1">
    <location>
        <begin position="1"/>
        <end position="23"/>
    </location>
</feature>
<dbReference type="Gene3D" id="2.160.20.120">
    <property type="match status" value="1"/>
</dbReference>
<dbReference type="EMBL" id="JBHULV010000053">
    <property type="protein sequence ID" value="MFD2733364.1"/>
    <property type="molecule type" value="Genomic_DNA"/>
</dbReference>
<organism evidence="3 4">
    <name type="scientific">Pedobacter alpinus</name>
    <dbReference type="NCBI Taxonomy" id="1590643"/>
    <lineage>
        <taxon>Bacteria</taxon>
        <taxon>Pseudomonadati</taxon>
        <taxon>Bacteroidota</taxon>
        <taxon>Sphingobacteriia</taxon>
        <taxon>Sphingobacteriales</taxon>
        <taxon>Sphingobacteriaceae</taxon>
        <taxon>Pedobacter</taxon>
    </lineage>
</organism>
<evidence type="ECO:0000313" key="4">
    <source>
        <dbReference type="Proteomes" id="UP001597546"/>
    </source>
</evidence>
<evidence type="ECO:0000313" key="3">
    <source>
        <dbReference type="EMBL" id="MFD2733364.1"/>
    </source>
</evidence>
<evidence type="ECO:0000259" key="2">
    <source>
        <dbReference type="Pfam" id="PF10988"/>
    </source>
</evidence>